<dbReference type="EMBL" id="JAOL01000052">
    <property type="protein sequence ID" value="EUA93671.1"/>
    <property type="molecule type" value="Genomic_DNA"/>
</dbReference>
<accession>A0ABN0R9Y9</accession>
<comment type="caution">
    <text evidence="2">The sequence shown here is derived from an EMBL/GenBank/DDBJ whole genome shotgun (WGS) entry which is preliminary data.</text>
</comment>
<dbReference type="Proteomes" id="UP000020681">
    <property type="component" value="Unassembled WGS sequence"/>
</dbReference>
<gene>
    <name evidence="2" type="ORF">I551_9066</name>
</gene>
<evidence type="ECO:0000313" key="3">
    <source>
        <dbReference type="Proteomes" id="UP000020681"/>
    </source>
</evidence>
<organism evidence="2 3">
    <name type="scientific">Mycobacterium ulcerans str. Harvey</name>
    <dbReference type="NCBI Taxonomy" id="1299332"/>
    <lineage>
        <taxon>Bacteria</taxon>
        <taxon>Bacillati</taxon>
        <taxon>Actinomycetota</taxon>
        <taxon>Actinomycetes</taxon>
        <taxon>Mycobacteriales</taxon>
        <taxon>Mycobacteriaceae</taxon>
        <taxon>Mycobacterium</taxon>
        <taxon>Mycobacterium ulcerans group</taxon>
    </lineage>
</organism>
<evidence type="ECO:0000313" key="2">
    <source>
        <dbReference type="EMBL" id="EUA93671.1"/>
    </source>
</evidence>
<keyword evidence="3" id="KW-1185">Reference proteome</keyword>
<feature type="region of interest" description="Disordered" evidence="1">
    <location>
        <begin position="18"/>
        <end position="38"/>
    </location>
</feature>
<evidence type="ECO:0000256" key="1">
    <source>
        <dbReference type="SAM" id="MobiDB-lite"/>
    </source>
</evidence>
<reference evidence="2 3" key="1">
    <citation type="submission" date="2014-01" db="EMBL/GenBank/DDBJ databases">
        <authorList>
            <person name="Dobos K."/>
            <person name="Lenaerts A."/>
            <person name="Ordway D."/>
            <person name="DeGroote M.A."/>
            <person name="Parker T."/>
            <person name="Sizemore C."/>
            <person name="Tallon L.J."/>
            <person name="Sadzewicz L.K."/>
            <person name="Sengamalay N."/>
            <person name="Fraser C.M."/>
            <person name="Hine E."/>
            <person name="Shefchek K.A."/>
            <person name="Das S.P."/>
            <person name="Tettelin H."/>
        </authorList>
    </citation>
    <scope>NUCLEOTIDE SEQUENCE [LARGE SCALE GENOMIC DNA]</scope>
    <source>
        <strain evidence="2 3">Harvey</strain>
    </source>
</reference>
<protein>
    <submittedName>
        <fullName evidence="2">Uncharacterized protein</fullName>
    </submittedName>
</protein>
<proteinExistence type="predicted"/>
<name>A0ABN0R9Y9_MYCUL</name>
<sequence length="38" mass="3990">MQPYDEATLLSLSAQIEAPDRGRSATSGVVTRGAVRSV</sequence>